<sequence length="89" mass="10805">MALTENLNLQPQSERGKFRFATNTIINRLSQWEKEFVHFPTQERESSFYDFRRSLYDIYQQRPKQEKLLFESMLDLFALKNQIGQLNEI</sequence>
<dbReference type="Proteomes" id="UP000229570">
    <property type="component" value="Unassembled WGS sequence"/>
</dbReference>
<comment type="caution">
    <text evidence="1">The sequence shown here is derived from an EMBL/GenBank/DDBJ whole genome shotgun (WGS) entry which is preliminary data.</text>
</comment>
<gene>
    <name evidence="1" type="ORF">COV86_04580</name>
</gene>
<dbReference type="EMBL" id="PCVL01000071">
    <property type="protein sequence ID" value="PIQ72151.1"/>
    <property type="molecule type" value="Genomic_DNA"/>
</dbReference>
<evidence type="ECO:0000313" key="2">
    <source>
        <dbReference type="Proteomes" id="UP000229570"/>
    </source>
</evidence>
<name>A0A2H0KLL1_9BACT</name>
<proteinExistence type="predicted"/>
<reference evidence="1 2" key="1">
    <citation type="submission" date="2017-09" db="EMBL/GenBank/DDBJ databases">
        <title>Depth-based differentiation of microbial function through sediment-hosted aquifers and enrichment of novel symbionts in the deep terrestrial subsurface.</title>
        <authorList>
            <person name="Probst A.J."/>
            <person name="Ladd B."/>
            <person name="Jarett J.K."/>
            <person name="Geller-Mcgrath D.E."/>
            <person name="Sieber C.M."/>
            <person name="Emerson J.B."/>
            <person name="Anantharaman K."/>
            <person name="Thomas B.C."/>
            <person name="Malmstrom R."/>
            <person name="Stieglmeier M."/>
            <person name="Klingl A."/>
            <person name="Woyke T."/>
            <person name="Ryan C.M."/>
            <person name="Banfield J.F."/>
        </authorList>
    </citation>
    <scope>NUCLEOTIDE SEQUENCE [LARGE SCALE GENOMIC DNA]</scope>
    <source>
        <strain evidence="1">CG11_big_fil_rev_8_21_14_0_20_35_14</strain>
    </source>
</reference>
<dbReference type="AlphaFoldDB" id="A0A2H0KLL1"/>
<protein>
    <submittedName>
        <fullName evidence="1">Uncharacterized protein</fullName>
    </submittedName>
</protein>
<evidence type="ECO:0000313" key="1">
    <source>
        <dbReference type="EMBL" id="PIQ72151.1"/>
    </source>
</evidence>
<accession>A0A2H0KLL1</accession>
<organism evidence="1 2">
    <name type="scientific">Candidatus Roizmanbacteria bacterium CG11_big_fil_rev_8_21_14_0_20_35_14</name>
    <dbReference type="NCBI Taxonomy" id="1974855"/>
    <lineage>
        <taxon>Bacteria</taxon>
        <taxon>Candidatus Roizmaniibacteriota</taxon>
    </lineage>
</organism>